<dbReference type="EMBL" id="BJVJ01000088">
    <property type="protein sequence ID" value="GEL26403.1"/>
    <property type="molecule type" value="Genomic_DNA"/>
</dbReference>
<evidence type="ECO:0000313" key="2">
    <source>
        <dbReference type="Proteomes" id="UP000321685"/>
    </source>
</evidence>
<evidence type="ECO:0000313" key="1">
    <source>
        <dbReference type="EMBL" id="GEL26403.1"/>
    </source>
</evidence>
<protein>
    <submittedName>
        <fullName evidence="1">Uncharacterized protein</fullName>
    </submittedName>
</protein>
<sequence>MATLSSNPVELDLEAAAFHRSVGDLGWGDGLPCLPPVPDEVARFVEAANRPADEVVAVLPPFNADCTVEKIAINAVMAGAPAKAMPLLCAAVEAVAHPDLCLAGVNATTASVVPALIVNGPIRNHIGIPHGHSAFGGVRGPAPSIGRALRLIMRHIAGQVAGITSESVFGQPARVVGLVTGEWEERSPWRPLAERRGVPGDAVTAFGTMGTLNVVDTVADGADHLVEVMGKSAAYIGANGFLAATAFSEFALAINPVWAEIIAASYPDVKQLQAALWEHAALPIDFFPRACRPGIEELGRVRKDGRVHLVASPEDVLVFVAGGPGSLHAHLLHGFSASLAVTVPVGR</sequence>
<dbReference type="AlphaFoldDB" id="A0A511DQ83"/>
<comment type="caution">
    <text evidence="1">The sequence shown here is derived from an EMBL/GenBank/DDBJ whole genome shotgun (WGS) entry which is preliminary data.</text>
</comment>
<reference evidence="1 2" key="1">
    <citation type="submission" date="2019-07" db="EMBL/GenBank/DDBJ databases">
        <title>Whole genome shotgun sequence of Pseudonocardia sulfidoxydans NBRC 16205.</title>
        <authorList>
            <person name="Hosoyama A."/>
            <person name="Uohara A."/>
            <person name="Ohji S."/>
            <person name="Ichikawa N."/>
        </authorList>
    </citation>
    <scope>NUCLEOTIDE SEQUENCE [LARGE SCALE GENOMIC DNA]</scope>
    <source>
        <strain evidence="1 2">NBRC 16205</strain>
    </source>
</reference>
<organism evidence="1 2">
    <name type="scientific">Pseudonocardia sulfidoxydans NBRC 16205</name>
    <dbReference type="NCBI Taxonomy" id="1223511"/>
    <lineage>
        <taxon>Bacteria</taxon>
        <taxon>Bacillati</taxon>
        <taxon>Actinomycetota</taxon>
        <taxon>Actinomycetes</taxon>
        <taxon>Pseudonocardiales</taxon>
        <taxon>Pseudonocardiaceae</taxon>
        <taxon>Pseudonocardia</taxon>
    </lineage>
</organism>
<keyword evidence="2" id="KW-1185">Reference proteome</keyword>
<gene>
    <name evidence="1" type="ORF">PSU4_53570</name>
</gene>
<accession>A0A511DQ83</accession>
<dbReference type="RefSeq" id="WP_222596411.1">
    <property type="nucleotide sequence ID" value="NZ_BJVJ01000088.1"/>
</dbReference>
<dbReference type="Proteomes" id="UP000321685">
    <property type="component" value="Unassembled WGS sequence"/>
</dbReference>
<proteinExistence type="predicted"/>
<name>A0A511DQ83_9PSEU</name>